<evidence type="ECO:0000256" key="2">
    <source>
        <dbReference type="ARBA" id="ARBA00022741"/>
    </source>
</evidence>
<dbReference type="InterPro" id="IPR037257">
    <property type="entry name" value="T2SS_E_N_sf"/>
</dbReference>
<evidence type="ECO:0000313" key="5">
    <source>
        <dbReference type="EMBL" id="OCT14144.1"/>
    </source>
</evidence>
<dbReference type="GO" id="GO:0005886">
    <property type="term" value="C:plasma membrane"/>
    <property type="evidence" value="ECO:0007669"/>
    <property type="project" value="TreeGrafter"/>
</dbReference>
<dbReference type="STRING" id="512399.A8709_25185"/>
<dbReference type="OrthoDB" id="9808272at2"/>
<dbReference type="SMART" id="SM00382">
    <property type="entry name" value="AAA"/>
    <property type="match status" value="1"/>
</dbReference>
<dbReference type="Gene3D" id="3.30.450.90">
    <property type="match status" value="1"/>
</dbReference>
<dbReference type="PANTHER" id="PTHR30258">
    <property type="entry name" value="TYPE II SECRETION SYSTEM PROTEIN GSPE-RELATED"/>
    <property type="match status" value="1"/>
</dbReference>
<dbReference type="EMBL" id="LYPC01000020">
    <property type="protein sequence ID" value="OCT14144.1"/>
    <property type="molecule type" value="Genomic_DNA"/>
</dbReference>
<dbReference type="FunFam" id="3.40.50.300:FF:000398">
    <property type="entry name" value="Type IV pilus assembly ATPase PilB"/>
    <property type="match status" value="1"/>
</dbReference>
<evidence type="ECO:0000259" key="4">
    <source>
        <dbReference type="SMART" id="SM00382"/>
    </source>
</evidence>
<evidence type="ECO:0000313" key="6">
    <source>
        <dbReference type="Proteomes" id="UP000093309"/>
    </source>
</evidence>
<keyword evidence="3" id="KW-0067">ATP-binding</keyword>
<dbReference type="Pfam" id="PF00437">
    <property type="entry name" value="T2SSE"/>
    <property type="match status" value="1"/>
</dbReference>
<keyword evidence="2" id="KW-0547">Nucleotide-binding</keyword>
<dbReference type="FunFam" id="3.30.300.160:FF:000002">
    <property type="entry name" value="Type II secretion system protein E"/>
    <property type="match status" value="1"/>
</dbReference>
<dbReference type="SUPFAM" id="SSF52540">
    <property type="entry name" value="P-loop containing nucleoside triphosphate hydrolases"/>
    <property type="match status" value="1"/>
</dbReference>
<dbReference type="CDD" id="cd01129">
    <property type="entry name" value="PulE-GspE-like"/>
    <property type="match status" value="1"/>
</dbReference>
<organism evidence="5 6">
    <name type="scientific">Paenibacillus pectinilyticus</name>
    <dbReference type="NCBI Taxonomy" id="512399"/>
    <lineage>
        <taxon>Bacteria</taxon>
        <taxon>Bacillati</taxon>
        <taxon>Bacillota</taxon>
        <taxon>Bacilli</taxon>
        <taxon>Bacillales</taxon>
        <taxon>Paenibacillaceae</taxon>
        <taxon>Paenibacillus</taxon>
    </lineage>
</organism>
<evidence type="ECO:0000256" key="3">
    <source>
        <dbReference type="ARBA" id="ARBA00022840"/>
    </source>
</evidence>
<dbReference type="Proteomes" id="UP000093309">
    <property type="component" value="Unassembled WGS sequence"/>
</dbReference>
<comment type="caution">
    <text evidence="5">The sequence shown here is derived from an EMBL/GenBank/DDBJ whole genome shotgun (WGS) entry which is preliminary data.</text>
</comment>
<gene>
    <name evidence="5" type="ORF">A8709_25185</name>
</gene>
<feature type="domain" description="AAA+ ATPase" evidence="4">
    <location>
        <begin position="302"/>
        <end position="423"/>
    </location>
</feature>
<accession>A0A1C1A0V7</accession>
<dbReference type="GO" id="GO:0016887">
    <property type="term" value="F:ATP hydrolysis activity"/>
    <property type="evidence" value="ECO:0007669"/>
    <property type="project" value="TreeGrafter"/>
</dbReference>
<evidence type="ECO:0000256" key="1">
    <source>
        <dbReference type="ARBA" id="ARBA00006611"/>
    </source>
</evidence>
<proteinExistence type="inferred from homology"/>
<dbReference type="RefSeq" id="WP_065852997.1">
    <property type="nucleotide sequence ID" value="NZ_LYPC01000020.1"/>
</dbReference>
<dbReference type="PANTHER" id="PTHR30258:SF3">
    <property type="entry name" value="SLL1921 PROTEIN"/>
    <property type="match status" value="1"/>
</dbReference>
<protein>
    <submittedName>
        <fullName evidence="5">Type II secretion system protein GspE</fullName>
    </submittedName>
</protein>
<dbReference type="Gene3D" id="3.30.300.160">
    <property type="entry name" value="Type II secretion system, protein E, N-terminal domain"/>
    <property type="match status" value="1"/>
</dbReference>
<dbReference type="Pfam" id="PF05157">
    <property type="entry name" value="MshEN"/>
    <property type="match status" value="1"/>
</dbReference>
<dbReference type="Gene3D" id="3.40.50.300">
    <property type="entry name" value="P-loop containing nucleotide triphosphate hydrolases"/>
    <property type="match status" value="1"/>
</dbReference>
<dbReference type="SUPFAM" id="SSF160246">
    <property type="entry name" value="EspE N-terminal domain-like"/>
    <property type="match status" value="1"/>
</dbReference>
<dbReference type="InterPro" id="IPR001482">
    <property type="entry name" value="T2SS/T4SS_dom"/>
</dbReference>
<dbReference type="InterPro" id="IPR003593">
    <property type="entry name" value="AAA+_ATPase"/>
</dbReference>
<dbReference type="FunFam" id="3.30.450.90:FF:000001">
    <property type="entry name" value="Type II secretion system ATPase GspE"/>
    <property type="match status" value="1"/>
</dbReference>
<comment type="similarity">
    <text evidence="1">Belongs to the GSP E family.</text>
</comment>
<keyword evidence="6" id="KW-1185">Reference proteome</keyword>
<name>A0A1C1A0V7_9BACL</name>
<reference evidence="6" key="1">
    <citation type="submission" date="2016-05" db="EMBL/GenBank/DDBJ databases">
        <title>Paenibacillus oryzae. sp. nov., isolated from the rice root.</title>
        <authorList>
            <person name="Zhang J."/>
            <person name="Zhang X."/>
        </authorList>
    </citation>
    <scope>NUCLEOTIDE SEQUENCE [LARGE SCALE GENOMIC DNA]</scope>
    <source>
        <strain evidence="6">KCTC13222</strain>
    </source>
</reference>
<sequence>MRIGELFVMNGLITEDQLEEGLKQQVHTRKKIGEILIDKGLITERQLVEVLEFQLGFPVVNMFETHLDMQTVQLIPETLARKHCVIPIERKNGKIKVAMVDPLNYGAIEEIRMATNMSVQPVIAIRSEVEQAITKNYGMKESVDELMVDLDKIEIKDEESEANDQGSPIVKLVNQIIQSAVQQRASDIHVDPQEKQLIVKYRIDGVLRTEKALPKHMQGVLTARLKIIAKLNIAERRLPQDGRIQMQVDNRRIDIRVSTLPTVHGESIVLRILDQSAGVKKIADLGLSEANLVKFDKMIQKPNGIMLISGPTGSGKTSTLYSALGQLNGDDVKIITVEDPVEYRMNGVTQVQVNSQIGLTFASGLRSILRQDPNIVMVGEVRDAETAEIAVRASLTGHLVLSTIHTNSAVSTISRLVDMGIDSYLIASSVSCIVAQRLVRRVCRECAAQVPAREDEIKFLSTHGLLSSQEQQLAGTGTGVVVPITAPKTTDKPVMVTRGRGCGTCNKTGYRGRIAVHEVLVVDEALRSLIVQNRPVSELEQHLTKHGFKNMLYDGLLKIRQGNTTIEEVLKAVADE</sequence>
<dbReference type="GO" id="GO:0005524">
    <property type="term" value="F:ATP binding"/>
    <property type="evidence" value="ECO:0007669"/>
    <property type="project" value="UniProtKB-KW"/>
</dbReference>
<dbReference type="AlphaFoldDB" id="A0A1C1A0V7"/>
<dbReference type="InterPro" id="IPR007831">
    <property type="entry name" value="T2SS_GspE_N"/>
</dbReference>
<dbReference type="InterPro" id="IPR027417">
    <property type="entry name" value="P-loop_NTPase"/>
</dbReference>